<proteinExistence type="predicted"/>
<evidence type="ECO:0000313" key="11">
    <source>
        <dbReference type="EMBL" id="ARF10233.1"/>
    </source>
</evidence>
<comment type="catalytic activity">
    <reaction evidence="8">
        <text>ATP + H2O = ADP + phosphate + H(+)</text>
        <dbReference type="Rhea" id="RHEA:13065"/>
        <dbReference type="ChEBI" id="CHEBI:15377"/>
        <dbReference type="ChEBI" id="CHEBI:15378"/>
        <dbReference type="ChEBI" id="CHEBI:30616"/>
        <dbReference type="ChEBI" id="CHEBI:43474"/>
        <dbReference type="ChEBI" id="CHEBI:456216"/>
        <dbReference type="EC" id="5.6.2.4"/>
    </reaction>
</comment>
<dbReference type="PROSITE" id="PS51198">
    <property type="entry name" value="UVRD_HELICASE_ATP_BIND"/>
    <property type="match status" value="1"/>
</dbReference>
<evidence type="ECO:0000259" key="10">
    <source>
        <dbReference type="PROSITE" id="PS51198"/>
    </source>
</evidence>
<dbReference type="Pfam" id="PF00580">
    <property type="entry name" value="UvrD-helicase"/>
    <property type="match status" value="2"/>
</dbReference>
<evidence type="ECO:0000256" key="4">
    <source>
        <dbReference type="ARBA" id="ARBA00022840"/>
    </source>
</evidence>
<dbReference type="GO" id="GO:0016787">
    <property type="term" value="F:hydrolase activity"/>
    <property type="evidence" value="ECO:0007669"/>
    <property type="project" value="UniProtKB-UniRule"/>
</dbReference>
<organism evidence="11">
    <name type="scientific">Hokovirus HKV1</name>
    <dbReference type="NCBI Taxonomy" id="1977638"/>
    <lineage>
        <taxon>Viruses</taxon>
        <taxon>Varidnaviria</taxon>
        <taxon>Bamfordvirae</taxon>
        <taxon>Nucleocytoviricota</taxon>
        <taxon>Megaviricetes</taxon>
        <taxon>Imitervirales</taxon>
        <taxon>Mimiviridae</taxon>
        <taxon>Klosneuvirinae</taxon>
        <taxon>Hokovirus</taxon>
    </lineage>
</organism>
<dbReference type="GO" id="GO:0003677">
    <property type="term" value="F:DNA binding"/>
    <property type="evidence" value="ECO:0007669"/>
    <property type="project" value="InterPro"/>
</dbReference>
<evidence type="ECO:0000256" key="9">
    <source>
        <dbReference type="PROSITE-ProRule" id="PRU00560"/>
    </source>
</evidence>
<dbReference type="InterPro" id="IPR027417">
    <property type="entry name" value="P-loop_NTPase"/>
</dbReference>
<evidence type="ECO:0000256" key="2">
    <source>
        <dbReference type="ARBA" id="ARBA00022801"/>
    </source>
</evidence>
<evidence type="ECO:0000256" key="5">
    <source>
        <dbReference type="ARBA" id="ARBA00023235"/>
    </source>
</evidence>
<protein>
    <recommendedName>
        <fullName evidence="7">DNA 3'-5' helicase</fullName>
        <ecNumber evidence="7">5.6.2.4</ecNumber>
    </recommendedName>
</protein>
<dbReference type="GO" id="GO:0000725">
    <property type="term" value="P:recombinational repair"/>
    <property type="evidence" value="ECO:0007669"/>
    <property type="project" value="TreeGrafter"/>
</dbReference>
<keyword evidence="1 9" id="KW-0547">Nucleotide-binding</keyword>
<keyword evidence="2 9" id="KW-0378">Hydrolase</keyword>
<dbReference type="GO" id="GO:0005524">
    <property type="term" value="F:ATP binding"/>
    <property type="evidence" value="ECO:0007669"/>
    <property type="project" value="UniProtKB-UniRule"/>
</dbReference>
<reference evidence="11" key="1">
    <citation type="journal article" date="2017" name="Science">
        <title>Giant viruses with an expanded complement of translation system components.</title>
        <authorList>
            <person name="Schulz F."/>
            <person name="Yutin N."/>
            <person name="Ivanova N.N."/>
            <person name="Ortega D.R."/>
            <person name="Lee T.K."/>
            <person name="Vierheilig J."/>
            <person name="Daims H."/>
            <person name="Horn M."/>
            <person name="Wagner M."/>
            <person name="Jensen G.J."/>
            <person name="Kyrpides N.C."/>
            <person name="Koonin E.V."/>
            <person name="Woyke T."/>
        </authorList>
    </citation>
    <scope>NUCLEOTIDE SEQUENCE</scope>
    <source>
        <strain evidence="11">HKV1</strain>
    </source>
</reference>
<evidence type="ECO:0000256" key="3">
    <source>
        <dbReference type="ARBA" id="ARBA00022806"/>
    </source>
</evidence>
<evidence type="ECO:0000256" key="1">
    <source>
        <dbReference type="ARBA" id="ARBA00022741"/>
    </source>
</evidence>
<evidence type="ECO:0000256" key="8">
    <source>
        <dbReference type="ARBA" id="ARBA00048988"/>
    </source>
</evidence>
<dbReference type="EC" id="5.6.2.4" evidence="7"/>
<feature type="domain" description="UvrD-like helicase ATP-binding" evidence="10">
    <location>
        <begin position="1"/>
        <end position="195"/>
    </location>
</feature>
<dbReference type="Pfam" id="PF13361">
    <property type="entry name" value="UvrD_C"/>
    <property type="match status" value="2"/>
</dbReference>
<keyword evidence="4 9" id="KW-0067">ATP-binding</keyword>
<evidence type="ECO:0000256" key="7">
    <source>
        <dbReference type="ARBA" id="ARBA00034808"/>
    </source>
</evidence>
<feature type="binding site" evidence="9">
    <location>
        <begin position="22"/>
        <end position="29"/>
    </location>
    <ligand>
        <name>ATP</name>
        <dbReference type="ChEBI" id="CHEBI:30616"/>
    </ligand>
</feature>
<dbReference type="InterPro" id="IPR000212">
    <property type="entry name" value="DNA_helicase_UvrD/REP"/>
</dbReference>
<dbReference type="PANTHER" id="PTHR11070">
    <property type="entry name" value="UVRD / RECB / PCRA DNA HELICASE FAMILY MEMBER"/>
    <property type="match status" value="1"/>
</dbReference>
<dbReference type="PANTHER" id="PTHR11070:SF2">
    <property type="entry name" value="ATP-DEPENDENT DNA HELICASE SRS2"/>
    <property type="match status" value="1"/>
</dbReference>
<dbReference type="SUPFAM" id="SSF52540">
    <property type="entry name" value="P-loop containing nucleoside triphosphate hydrolases"/>
    <property type="match status" value="1"/>
</dbReference>
<evidence type="ECO:0000256" key="6">
    <source>
        <dbReference type="ARBA" id="ARBA00034617"/>
    </source>
</evidence>
<dbReference type="GO" id="GO:0043138">
    <property type="term" value="F:3'-5' DNA helicase activity"/>
    <property type="evidence" value="ECO:0007669"/>
    <property type="project" value="UniProtKB-EC"/>
</dbReference>
<dbReference type="CDD" id="cd18807">
    <property type="entry name" value="SF1_C_UvrD"/>
    <property type="match status" value="1"/>
</dbReference>
<keyword evidence="3 9" id="KW-0347">Helicase</keyword>
<dbReference type="Gene3D" id="3.40.50.300">
    <property type="entry name" value="P-loop containing nucleotide triphosphate hydrolases"/>
    <property type="match status" value="2"/>
</dbReference>
<keyword evidence="5" id="KW-0413">Isomerase</keyword>
<sequence>MLANEQLKIVNYDINTNSKIIAGAGSGKTTTILHKVKYLLEQGIKPYNILLLTFNVSACQNMKDKLKLLCINDYNKVIIKTVDSFACSYYYKFFKKDYIVAISEYSIELLNYLRTKDGFKILKKHKYIFFDEFQDINKIQYDILMEFYKHGSILTVIGDDNQNIYKFRGSSSNFIINIDKLKISKFNLNVNYRSTIDIINFANMLLTHNKNNNISENLMVASNNNNYKLPQVIYNKNYDDCLLKIKNLIDSGEKDIAVLARLNNQIKNFEVELENSKINYKTITDIKNIKQSNVTLSTMHKSKGLEWNIVFIIDYDEEIINLGNQDEELKLFYVAITRAKKELYIYYTKTLSKFILPIPQIYYNLIGNNENNNQNNNTFFNYSIMLSKIIKKIRDKHIIHIREKQLIPGLQMLKCKLYDEVIYPDINDKEFYNTFISLFIKRSLNQKQYSHSYTLALLNPCILDDKDFIIYRKYYNFFKQNLHEFNIKNPSIMNIDLLLKPLKTTKKMLIPILNKDDKKILVNILSKLKTIQKITKLFITLIIITNNNNLDNRLKEENILIDIKNSYQNYKNINLKANKIINDIYNIALATMIYDGHRKYIYSNKYNEFYVNLKLVYKKIIIFKNYFDKLDIETDKYFYVNNILSNIDIYNKSYSELIIIKFNNNIDFFDVLQLYVNAIIEKKIKNISIFLPYEGTFCTTEIKYTNQGIIDFLNSINV</sequence>
<dbReference type="CDD" id="cd17932">
    <property type="entry name" value="DEXQc_UvrD"/>
    <property type="match status" value="1"/>
</dbReference>
<accession>A0A1V0SET7</accession>
<comment type="catalytic activity">
    <reaction evidence="6">
        <text>Couples ATP hydrolysis with the unwinding of duplex DNA by translocating in the 3'-5' direction.</text>
        <dbReference type="EC" id="5.6.2.4"/>
    </reaction>
</comment>
<dbReference type="InterPro" id="IPR014016">
    <property type="entry name" value="UvrD-like_ATP-bd"/>
</dbReference>
<dbReference type="EMBL" id="KY684103">
    <property type="protein sequence ID" value="ARF10233.1"/>
    <property type="molecule type" value="Genomic_DNA"/>
</dbReference>
<dbReference type="InterPro" id="IPR014017">
    <property type="entry name" value="DNA_helicase_UvrD-like_C"/>
</dbReference>
<name>A0A1V0SET7_9VIRU</name>
<gene>
    <name evidence="11" type="ORF">Hokovirus_1_112</name>
</gene>